<dbReference type="InterPro" id="IPR036388">
    <property type="entry name" value="WH-like_DNA-bd_sf"/>
</dbReference>
<protein>
    <recommendedName>
        <fullName evidence="8">ArsR family transcriptional regulator</fullName>
    </recommendedName>
</protein>
<dbReference type="SMART" id="SM00450">
    <property type="entry name" value="RHOD"/>
    <property type="match status" value="1"/>
</dbReference>
<keyword evidence="7" id="KW-1185">Reference proteome</keyword>
<dbReference type="SUPFAM" id="SSF52821">
    <property type="entry name" value="Rhodanese/Cell cycle control phosphatase"/>
    <property type="match status" value="1"/>
</dbReference>
<dbReference type="InterPro" id="IPR001763">
    <property type="entry name" value="Rhodanese-like_dom"/>
</dbReference>
<name>A0ABR7M413_9BACT</name>
<accession>A0ABR7M413</accession>
<feature type="domain" description="Rhodanese" evidence="4">
    <location>
        <begin position="130"/>
        <end position="219"/>
    </location>
</feature>
<dbReference type="InterPro" id="IPR036390">
    <property type="entry name" value="WH_DNA-bd_sf"/>
</dbReference>
<keyword evidence="3" id="KW-0804">Transcription</keyword>
<dbReference type="NCBIfam" id="NF033788">
    <property type="entry name" value="HTH_metalloreg"/>
    <property type="match status" value="1"/>
</dbReference>
<dbReference type="Pfam" id="PF00581">
    <property type="entry name" value="Rhodanese"/>
    <property type="match status" value="1"/>
</dbReference>
<dbReference type="CDD" id="cd00158">
    <property type="entry name" value="RHOD"/>
    <property type="match status" value="1"/>
</dbReference>
<dbReference type="InterPro" id="IPR011991">
    <property type="entry name" value="ArsR-like_HTH"/>
</dbReference>
<evidence type="ECO:0000313" key="6">
    <source>
        <dbReference type="EMBL" id="MBC6489765.1"/>
    </source>
</evidence>
<dbReference type="PANTHER" id="PTHR43132">
    <property type="entry name" value="ARSENICAL RESISTANCE OPERON REPRESSOR ARSR-RELATED"/>
    <property type="match status" value="1"/>
</dbReference>
<reference evidence="6 7" key="1">
    <citation type="submission" date="2016-07" db="EMBL/GenBank/DDBJ databases">
        <title>Genome analysis of Flavihumibacter stibioxidans YS-17.</title>
        <authorList>
            <person name="Shi K."/>
            <person name="Han Y."/>
            <person name="Wang G."/>
        </authorList>
    </citation>
    <scope>NUCLEOTIDE SEQUENCE [LARGE SCALE GENOMIC DNA]</scope>
    <source>
        <strain evidence="6 7">YS-17</strain>
    </source>
</reference>
<dbReference type="CDD" id="cd00090">
    <property type="entry name" value="HTH_ARSR"/>
    <property type="match status" value="1"/>
</dbReference>
<dbReference type="SMART" id="SM00418">
    <property type="entry name" value="HTH_ARSR"/>
    <property type="match status" value="1"/>
</dbReference>
<organism evidence="6 7">
    <name type="scientific">Flavihumibacter stibioxidans</name>
    <dbReference type="NCBI Taxonomy" id="1834163"/>
    <lineage>
        <taxon>Bacteria</taxon>
        <taxon>Pseudomonadati</taxon>
        <taxon>Bacteroidota</taxon>
        <taxon>Chitinophagia</taxon>
        <taxon>Chitinophagales</taxon>
        <taxon>Chitinophagaceae</taxon>
        <taxon>Flavihumibacter</taxon>
    </lineage>
</organism>
<dbReference type="RefSeq" id="WP_187255116.1">
    <property type="nucleotide sequence ID" value="NZ_JBHULF010000006.1"/>
</dbReference>
<comment type="caution">
    <text evidence="6">The sequence shown here is derived from an EMBL/GenBank/DDBJ whole genome shotgun (WGS) entry which is preliminary data.</text>
</comment>
<dbReference type="Gene3D" id="3.40.250.10">
    <property type="entry name" value="Rhodanese-like domain"/>
    <property type="match status" value="1"/>
</dbReference>
<feature type="domain" description="HTH arsR-type" evidence="5">
    <location>
        <begin position="6"/>
        <end position="100"/>
    </location>
</feature>
<evidence type="ECO:0000256" key="2">
    <source>
        <dbReference type="ARBA" id="ARBA00023125"/>
    </source>
</evidence>
<dbReference type="PROSITE" id="PS50987">
    <property type="entry name" value="HTH_ARSR_2"/>
    <property type="match status" value="1"/>
</dbReference>
<proteinExistence type="predicted"/>
<gene>
    <name evidence="6" type="ORF">BC349_02210</name>
</gene>
<dbReference type="SUPFAM" id="SSF46785">
    <property type="entry name" value="Winged helix' DNA-binding domain"/>
    <property type="match status" value="1"/>
</dbReference>
<evidence type="ECO:0000259" key="4">
    <source>
        <dbReference type="PROSITE" id="PS50206"/>
    </source>
</evidence>
<dbReference type="Gene3D" id="1.10.10.10">
    <property type="entry name" value="Winged helix-like DNA-binding domain superfamily/Winged helix DNA-binding domain"/>
    <property type="match status" value="1"/>
</dbReference>
<dbReference type="PANTHER" id="PTHR43132:SF8">
    <property type="entry name" value="HTH-TYPE TRANSCRIPTIONAL REGULATOR KMTR"/>
    <property type="match status" value="1"/>
</dbReference>
<dbReference type="Pfam" id="PF01022">
    <property type="entry name" value="HTH_5"/>
    <property type="match status" value="1"/>
</dbReference>
<dbReference type="Proteomes" id="UP000765802">
    <property type="component" value="Unassembled WGS sequence"/>
</dbReference>
<keyword evidence="1" id="KW-0805">Transcription regulation</keyword>
<evidence type="ECO:0000259" key="5">
    <source>
        <dbReference type="PROSITE" id="PS50987"/>
    </source>
</evidence>
<evidence type="ECO:0000256" key="1">
    <source>
        <dbReference type="ARBA" id="ARBA00023015"/>
    </source>
</evidence>
<dbReference type="InterPro" id="IPR036873">
    <property type="entry name" value="Rhodanese-like_dom_sf"/>
</dbReference>
<evidence type="ECO:0008006" key="8">
    <source>
        <dbReference type="Google" id="ProtNLM"/>
    </source>
</evidence>
<evidence type="ECO:0000256" key="3">
    <source>
        <dbReference type="ARBA" id="ARBA00023163"/>
    </source>
</evidence>
<dbReference type="InterPro" id="IPR051011">
    <property type="entry name" value="Metal_resp_trans_reg"/>
</dbReference>
<dbReference type="PROSITE" id="PS50206">
    <property type="entry name" value="RHODANESE_3"/>
    <property type="match status" value="1"/>
</dbReference>
<keyword evidence="2" id="KW-0238">DNA-binding</keyword>
<dbReference type="InterPro" id="IPR001845">
    <property type="entry name" value="HTH_ArsR_DNA-bd_dom"/>
</dbReference>
<sequence>MATSNLKEEVYQELSRVTHALSHPKRLELVDLLSQKAFSVDELSHEINMTVASTSQHLQVLKAARLVTTQREGNFIFYRIADDSVARLVLAVRELGFSRNAEINRIITDFRADKNILETITLDDLLAKSKKEKILLLDVRPEDEYQAGHIEGAVSIPVSQLKKRIGELPKGKTIIAYCRGPLCVMSVEAVKILQAKKYPAVQLEDGYMEWKLKQEELSH</sequence>
<dbReference type="EMBL" id="MBUA01000001">
    <property type="protein sequence ID" value="MBC6489765.1"/>
    <property type="molecule type" value="Genomic_DNA"/>
</dbReference>
<dbReference type="PRINTS" id="PR00778">
    <property type="entry name" value="HTHARSR"/>
</dbReference>
<evidence type="ECO:0000313" key="7">
    <source>
        <dbReference type="Proteomes" id="UP000765802"/>
    </source>
</evidence>